<feature type="domain" description="ANTAR" evidence="8">
    <location>
        <begin position="132"/>
        <end position="193"/>
    </location>
</feature>
<dbReference type="Gene3D" id="3.30.450.20">
    <property type="entry name" value="PAS domain"/>
    <property type="match status" value="1"/>
</dbReference>
<dbReference type="SUPFAM" id="SSF52172">
    <property type="entry name" value="CheY-like"/>
    <property type="match status" value="1"/>
</dbReference>
<dbReference type="PROSITE" id="PS50921">
    <property type="entry name" value="ANTAR"/>
    <property type="match status" value="1"/>
</dbReference>
<dbReference type="InterPro" id="IPR036388">
    <property type="entry name" value="WH-like_DNA-bd_sf"/>
</dbReference>
<sequence length="246" mass="27445">MAWELNGQSSAVEQALAGGEPQGVGWFRFYFADQRWEWSEQVQRMHGYEPGTVTPTTELVLSHKHPEDRGQVAATLDDILQTRRAFSTRHRIIDTKGEVHHVVVIGDRLCDEQGAVIGTQGFYVDVSPVSEAAHQERVTEQLVEIAANRAGIEQAKGMLMLVYGIDADAAFNLLKWLSQEANVKLRPLAEQITEDFRGVRNAITAQSEFDQVLLTAQHRVGRTQSKTTQSKTTQSKTTQSKTSPEN</sequence>
<gene>
    <name evidence="9" type="ORF">A5636_07310</name>
</gene>
<feature type="region of interest" description="Disordered" evidence="6">
    <location>
        <begin position="220"/>
        <end position="246"/>
    </location>
</feature>
<evidence type="ECO:0000256" key="4">
    <source>
        <dbReference type="ARBA" id="ARBA00022679"/>
    </source>
</evidence>
<keyword evidence="4" id="KW-0808">Transferase</keyword>
<dbReference type="InterPro" id="IPR013655">
    <property type="entry name" value="PAS_fold_3"/>
</dbReference>
<comment type="caution">
    <text evidence="9">The sequence shown here is derived from an EMBL/GenBank/DDBJ whole genome shotgun (WGS) entry which is preliminary data.</text>
</comment>
<dbReference type="InterPro" id="IPR005561">
    <property type="entry name" value="ANTAR"/>
</dbReference>
<evidence type="ECO:0000313" key="9">
    <source>
        <dbReference type="EMBL" id="OBK14627.1"/>
    </source>
</evidence>
<dbReference type="EMBL" id="LZLQ01000095">
    <property type="protein sequence ID" value="OBK14627.1"/>
    <property type="molecule type" value="Genomic_DNA"/>
</dbReference>
<evidence type="ECO:0000256" key="6">
    <source>
        <dbReference type="SAM" id="MobiDB-lite"/>
    </source>
</evidence>
<dbReference type="GO" id="GO:0004673">
    <property type="term" value="F:protein histidine kinase activity"/>
    <property type="evidence" value="ECO:0007669"/>
    <property type="project" value="UniProtKB-EC"/>
</dbReference>
<dbReference type="PANTHER" id="PTHR43304">
    <property type="entry name" value="PHYTOCHROME-LIKE PROTEIN CPH1"/>
    <property type="match status" value="1"/>
</dbReference>
<organism evidence="9 10">
    <name type="scientific">Mycobacterium asiaticum</name>
    <dbReference type="NCBI Taxonomy" id="1790"/>
    <lineage>
        <taxon>Bacteria</taxon>
        <taxon>Bacillati</taxon>
        <taxon>Actinomycetota</taxon>
        <taxon>Actinomycetes</taxon>
        <taxon>Mycobacteriales</taxon>
        <taxon>Mycobacteriaceae</taxon>
        <taxon>Mycobacterium</taxon>
    </lineage>
</organism>
<keyword evidence="3" id="KW-0597">Phosphoprotein</keyword>
<dbReference type="InterPro" id="IPR035965">
    <property type="entry name" value="PAS-like_dom_sf"/>
</dbReference>
<evidence type="ECO:0000259" key="7">
    <source>
        <dbReference type="PROSITE" id="PS50112"/>
    </source>
</evidence>
<dbReference type="SMART" id="SM01012">
    <property type="entry name" value="ANTAR"/>
    <property type="match status" value="1"/>
</dbReference>
<dbReference type="EC" id="2.7.13.3" evidence="2"/>
<dbReference type="Pfam" id="PF08447">
    <property type="entry name" value="PAS_3"/>
    <property type="match status" value="1"/>
</dbReference>
<dbReference type="GO" id="GO:0003723">
    <property type="term" value="F:RNA binding"/>
    <property type="evidence" value="ECO:0007669"/>
    <property type="project" value="InterPro"/>
</dbReference>
<evidence type="ECO:0000256" key="3">
    <source>
        <dbReference type="ARBA" id="ARBA00022553"/>
    </source>
</evidence>
<evidence type="ECO:0000256" key="2">
    <source>
        <dbReference type="ARBA" id="ARBA00012438"/>
    </source>
</evidence>
<keyword evidence="10" id="KW-1185">Reference proteome</keyword>
<dbReference type="Gene3D" id="1.10.10.10">
    <property type="entry name" value="Winged helix-like DNA-binding domain superfamily/Winged helix DNA-binding domain"/>
    <property type="match status" value="1"/>
</dbReference>
<dbReference type="PANTHER" id="PTHR43304:SF1">
    <property type="entry name" value="PAC DOMAIN-CONTAINING PROTEIN"/>
    <property type="match status" value="1"/>
</dbReference>
<reference evidence="9 10" key="1">
    <citation type="submission" date="2016-06" db="EMBL/GenBank/DDBJ databases">
        <authorList>
            <person name="Kjaerup R.B."/>
            <person name="Dalgaard T.S."/>
            <person name="Juul-Madsen H.R."/>
        </authorList>
    </citation>
    <scope>NUCLEOTIDE SEQUENCE [LARGE SCALE GENOMIC DNA]</scope>
    <source>
        <strain evidence="9 10">1245139.5</strain>
    </source>
</reference>
<dbReference type="OrthoDB" id="3787288at2"/>
<evidence type="ECO:0000256" key="1">
    <source>
        <dbReference type="ARBA" id="ARBA00000085"/>
    </source>
</evidence>
<dbReference type="Proteomes" id="UP000093629">
    <property type="component" value="Unassembled WGS sequence"/>
</dbReference>
<dbReference type="InterPro" id="IPR000014">
    <property type="entry name" value="PAS"/>
</dbReference>
<feature type="domain" description="PAS" evidence="7">
    <location>
        <begin position="38"/>
        <end position="83"/>
    </location>
</feature>
<dbReference type="AlphaFoldDB" id="A0A1A3N2N3"/>
<dbReference type="Pfam" id="PF03861">
    <property type="entry name" value="ANTAR"/>
    <property type="match status" value="1"/>
</dbReference>
<evidence type="ECO:0000259" key="8">
    <source>
        <dbReference type="PROSITE" id="PS50921"/>
    </source>
</evidence>
<feature type="compositionally biased region" description="Low complexity" evidence="6">
    <location>
        <begin position="223"/>
        <end position="246"/>
    </location>
</feature>
<evidence type="ECO:0000313" key="10">
    <source>
        <dbReference type="Proteomes" id="UP000093629"/>
    </source>
</evidence>
<accession>A0A1A3N2N3</accession>
<comment type="catalytic activity">
    <reaction evidence="1">
        <text>ATP + protein L-histidine = ADP + protein N-phospho-L-histidine.</text>
        <dbReference type="EC" id="2.7.13.3"/>
    </reaction>
</comment>
<dbReference type="PROSITE" id="PS50112">
    <property type="entry name" value="PAS"/>
    <property type="match status" value="1"/>
</dbReference>
<evidence type="ECO:0000256" key="5">
    <source>
        <dbReference type="ARBA" id="ARBA00022777"/>
    </source>
</evidence>
<name>A0A1A3N2N3_MYCAS</name>
<dbReference type="RefSeq" id="WP_065159345.1">
    <property type="nucleotide sequence ID" value="NZ_LZLQ01000095.1"/>
</dbReference>
<dbReference type="SUPFAM" id="SSF55785">
    <property type="entry name" value="PYP-like sensor domain (PAS domain)"/>
    <property type="match status" value="1"/>
</dbReference>
<proteinExistence type="predicted"/>
<keyword evidence="5" id="KW-0418">Kinase</keyword>
<dbReference type="InterPro" id="IPR011006">
    <property type="entry name" value="CheY-like_superfamily"/>
</dbReference>
<dbReference type="InterPro" id="IPR052162">
    <property type="entry name" value="Sensor_kinase/Photoreceptor"/>
</dbReference>
<protein>
    <recommendedName>
        <fullName evidence="2">histidine kinase</fullName>
        <ecNumber evidence="2">2.7.13.3</ecNumber>
    </recommendedName>
</protein>